<evidence type="ECO:0000256" key="3">
    <source>
        <dbReference type="ARBA" id="ARBA00022833"/>
    </source>
</evidence>
<name>A0ABR0M0U3_9PEZI</name>
<organism evidence="6 7">
    <name type="scientific">Cryomyces antarcticus</name>
    <dbReference type="NCBI Taxonomy" id="329879"/>
    <lineage>
        <taxon>Eukaryota</taxon>
        <taxon>Fungi</taxon>
        <taxon>Dikarya</taxon>
        <taxon>Ascomycota</taxon>
        <taxon>Pezizomycotina</taxon>
        <taxon>Dothideomycetes</taxon>
        <taxon>Dothideomycetes incertae sedis</taxon>
        <taxon>Cryomyces</taxon>
    </lineage>
</organism>
<feature type="non-terminal residue" evidence="6">
    <location>
        <position position="1"/>
    </location>
</feature>
<feature type="domain" description="RING-type" evidence="5">
    <location>
        <begin position="73"/>
        <end position="107"/>
    </location>
</feature>
<comment type="caution">
    <text evidence="6">The sequence shown here is derived from an EMBL/GenBank/DDBJ whole genome shotgun (WGS) entry which is preliminary data.</text>
</comment>
<keyword evidence="7" id="KW-1185">Reference proteome</keyword>
<feature type="non-terminal residue" evidence="6">
    <location>
        <position position="110"/>
    </location>
</feature>
<dbReference type="InterPro" id="IPR001841">
    <property type="entry name" value="Znf_RING"/>
</dbReference>
<reference evidence="6 7" key="1">
    <citation type="submission" date="2023-08" db="EMBL/GenBank/DDBJ databases">
        <title>Black Yeasts Isolated from many extreme environments.</title>
        <authorList>
            <person name="Coleine C."/>
            <person name="Stajich J.E."/>
            <person name="Selbmann L."/>
        </authorList>
    </citation>
    <scope>NUCLEOTIDE SEQUENCE [LARGE SCALE GENOMIC DNA]</scope>
    <source>
        <strain evidence="6 7">CCFEE 536</strain>
    </source>
</reference>
<evidence type="ECO:0000259" key="5">
    <source>
        <dbReference type="PROSITE" id="PS50089"/>
    </source>
</evidence>
<evidence type="ECO:0000313" key="6">
    <source>
        <dbReference type="EMBL" id="KAK5275864.1"/>
    </source>
</evidence>
<protein>
    <recommendedName>
        <fullName evidence="5">RING-type domain-containing protein</fullName>
    </recommendedName>
</protein>
<dbReference type="Gene3D" id="3.30.40.10">
    <property type="entry name" value="Zinc/RING finger domain, C3HC4 (zinc finger)"/>
    <property type="match status" value="1"/>
</dbReference>
<accession>A0ABR0M0U3</accession>
<dbReference type="PROSITE" id="PS50089">
    <property type="entry name" value="ZF_RING_2"/>
    <property type="match status" value="1"/>
</dbReference>
<sequence>RLKDEGTKLWEDYGRSSVVFAYIDLLQQAAERGFDLAEENEGLLEVPQEMKIPLLDFDIKAKRAKFEQGTYDCGVCLEPKKGSACYQLARCGHVFCVACLQDFYNNCITE</sequence>
<evidence type="ECO:0000256" key="4">
    <source>
        <dbReference type="PROSITE-ProRule" id="PRU00175"/>
    </source>
</evidence>
<evidence type="ECO:0000256" key="2">
    <source>
        <dbReference type="ARBA" id="ARBA00022771"/>
    </source>
</evidence>
<evidence type="ECO:0000313" key="7">
    <source>
        <dbReference type="Proteomes" id="UP001357485"/>
    </source>
</evidence>
<keyword evidence="2 4" id="KW-0863">Zinc-finger</keyword>
<keyword evidence="1" id="KW-0479">Metal-binding</keyword>
<evidence type="ECO:0000256" key="1">
    <source>
        <dbReference type="ARBA" id="ARBA00022723"/>
    </source>
</evidence>
<keyword evidence="3" id="KW-0862">Zinc</keyword>
<dbReference type="InterPro" id="IPR013083">
    <property type="entry name" value="Znf_RING/FYVE/PHD"/>
</dbReference>
<dbReference type="SUPFAM" id="SSF57850">
    <property type="entry name" value="RING/U-box"/>
    <property type="match status" value="1"/>
</dbReference>
<dbReference type="Proteomes" id="UP001357485">
    <property type="component" value="Unassembled WGS sequence"/>
</dbReference>
<proteinExistence type="predicted"/>
<dbReference type="InterPro" id="IPR017907">
    <property type="entry name" value="Znf_RING_CS"/>
</dbReference>
<dbReference type="EMBL" id="JAVRRA010003987">
    <property type="protein sequence ID" value="KAK5275864.1"/>
    <property type="molecule type" value="Genomic_DNA"/>
</dbReference>
<dbReference type="PROSITE" id="PS00518">
    <property type="entry name" value="ZF_RING_1"/>
    <property type="match status" value="1"/>
</dbReference>
<gene>
    <name evidence="6" type="ORF">LTR16_012051</name>
</gene>